<dbReference type="GO" id="GO:0008186">
    <property type="term" value="F:ATP-dependent activity, acting on RNA"/>
    <property type="evidence" value="ECO:0007669"/>
    <property type="project" value="UniProtKB-UniRule"/>
</dbReference>
<dbReference type="Pfam" id="PF00006">
    <property type="entry name" value="ATP-synt_ab"/>
    <property type="match status" value="1"/>
</dbReference>
<comment type="function">
    <text evidence="9">Facilitates transcription termination by a mechanism that involves Rho binding to the nascent RNA, activation of Rho's RNA-dependent ATPase activity, and release of the mRNA from the DNA template.</text>
</comment>
<dbReference type="Pfam" id="PF07497">
    <property type="entry name" value="Rho_RNA_bind"/>
    <property type="match status" value="1"/>
</dbReference>
<dbReference type="InterPro" id="IPR027417">
    <property type="entry name" value="P-loop_NTPase"/>
</dbReference>
<feature type="compositionally biased region" description="Basic and acidic residues" evidence="12">
    <location>
        <begin position="160"/>
        <end position="175"/>
    </location>
</feature>
<feature type="domain" description="Rho RNA-BD" evidence="13">
    <location>
        <begin position="358"/>
        <end position="433"/>
    </location>
</feature>
<dbReference type="InterPro" id="IPR000194">
    <property type="entry name" value="ATPase_F1/V1/A1_a/bsu_nucl-bd"/>
</dbReference>
<dbReference type="NCBIfam" id="TIGR00767">
    <property type="entry name" value="rho"/>
    <property type="match status" value="1"/>
</dbReference>
<dbReference type="InterPro" id="IPR041703">
    <property type="entry name" value="Rho_factor_ATP-bd"/>
</dbReference>
<comment type="similarity">
    <text evidence="9 11">Belongs to the Rho family.</text>
</comment>
<keyword evidence="3 9" id="KW-0378">Hydrolase</keyword>
<dbReference type="CDD" id="cd01128">
    <property type="entry name" value="rho_factor_C"/>
    <property type="match status" value="1"/>
</dbReference>
<evidence type="ECO:0000256" key="4">
    <source>
        <dbReference type="ARBA" id="ARBA00022806"/>
    </source>
</evidence>
<dbReference type="SUPFAM" id="SSF50249">
    <property type="entry name" value="Nucleic acid-binding proteins"/>
    <property type="match status" value="1"/>
</dbReference>
<evidence type="ECO:0000256" key="11">
    <source>
        <dbReference type="PROSITE-ProRule" id="PRU01203"/>
    </source>
</evidence>
<dbReference type="Pfam" id="PF07498">
    <property type="entry name" value="Rho_N"/>
    <property type="match status" value="1"/>
</dbReference>
<dbReference type="PROSITE" id="PS51856">
    <property type="entry name" value="RHO_RNA_BD"/>
    <property type="match status" value="1"/>
</dbReference>
<evidence type="ECO:0000313" key="14">
    <source>
        <dbReference type="EMBL" id="SOD93282.1"/>
    </source>
</evidence>
<keyword evidence="5 9" id="KW-0067">ATP-binding</keyword>
<dbReference type="GO" id="GO:0006353">
    <property type="term" value="P:DNA-templated transcription termination"/>
    <property type="evidence" value="ECO:0007669"/>
    <property type="project" value="UniProtKB-UniRule"/>
</dbReference>
<feature type="compositionally biased region" description="Low complexity" evidence="12">
    <location>
        <begin position="15"/>
        <end position="30"/>
    </location>
</feature>
<dbReference type="NCBIfam" id="NF006886">
    <property type="entry name" value="PRK09376.1"/>
    <property type="match status" value="1"/>
</dbReference>
<dbReference type="SUPFAM" id="SSF68912">
    <property type="entry name" value="Rho N-terminal domain-like"/>
    <property type="match status" value="1"/>
</dbReference>
<keyword evidence="4 9" id="KW-0347">Helicase</keyword>
<dbReference type="Gene3D" id="3.40.50.300">
    <property type="entry name" value="P-loop containing nucleotide triphosphate hydrolases"/>
    <property type="match status" value="1"/>
</dbReference>
<evidence type="ECO:0000256" key="1">
    <source>
        <dbReference type="ARBA" id="ARBA00022472"/>
    </source>
</evidence>
<dbReference type="InterPro" id="IPR011129">
    <property type="entry name" value="CSD"/>
</dbReference>
<evidence type="ECO:0000313" key="15">
    <source>
        <dbReference type="Proteomes" id="UP000219482"/>
    </source>
</evidence>
<dbReference type="OrthoDB" id="9805197at2"/>
<sequence length="733" mass="78066">MSETTDLSVNGTQDAAAPGEAPAASGTTASPRRRGNGLSGMLLPELQRLAGELGISGTGRMRKGDLVAAISARQVGGSEGASSPAAAPAAPTTGTDDGAPVARGVAASSAPLEAPISGGANGGPLTGQPETAAPTRPVRSRRGASRPAGSPAVETPSTDGPREADTTEARTEARTEGPAGDTTSGASTDTETAPDGDQRTDGDRPQRNRDRNRSRGDRDRDGGTDRPANDRPANDRPANDRGSRDGGNTRDGSTRDSGARDGGARDGNARDGANRDGNRGPDRGDRNDRGGRPDNRNDNRAEGGRGAGPNDDEDDDFEGGRGRRGRRYRDRNKRGGNAPGSRDRYEQGEPTVSDDDVLLPVAGILDVLDNYAFVRTSGYLTGPNDVYVSLSQVRRYGLRRGDAITGAVRQPREGERKDKYNALVRLDTVNGLDPEQARDRPEFTKLTPLYPQDRLRLETEPHLLTTRVIDLVMPIGKGQRALIVSPPKAGKTMVLQSLANAITTNNPECHLMVVLVDERPEEVTDMQRSVKGEVIASTFDRPPADHTTVAELSIERAKRLVEMGHDVVVLLDSITRLGRAYNLAAPASGRILSGGVDSTALYPPKRFLGAARNIENGGSLTIIASALVETGSTMDTVIFEEFKGTGNAEIKLDRRLADKRVFPAVDVNASGTRKEEILMNPDELAIVIKLRRVLAALEPQQALELLLDKLKKTRNNVEFLMQIQKTTLGPGND</sequence>
<evidence type="ECO:0000256" key="5">
    <source>
        <dbReference type="ARBA" id="ARBA00022840"/>
    </source>
</evidence>
<feature type="compositionally biased region" description="Basic and acidic residues" evidence="12">
    <location>
        <begin position="196"/>
        <end position="303"/>
    </location>
</feature>
<dbReference type="InterPro" id="IPR003593">
    <property type="entry name" value="AAA+_ATPase"/>
</dbReference>
<keyword evidence="8 9" id="KW-0804">Transcription</keyword>
<feature type="compositionally biased region" description="Polar residues" evidence="12">
    <location>
        <begin position="1"/>
        <end position="13"/>
    </location>
</feature>
<keyword evidence="6 9" id="KW-0694">RNA-binding</keyword>
<dbReference type="GO" id="GO:0005524">
    <property type="term" value="F:ATP binding"/>
    <property type="evidence" value="ECO:0007669"/>
    <property type="project" value="UniProtKB-UniRule"/>
</dbReference>
<dbReference type="InterPro" id="IPR036269">
    <property type="entry name" value="Rho_N_sf"/>
</dbReference>
<feature type="binding site" evidence="9">
    <location>
        <begin position="488"/>
        <end position="493"/>
    </location>
    <ligand>
        <name>ATP</name>
        <dbReference type="ChEBI" id="CHEBI:30616"/>
    </ligand>
</feature>
<evidence type="ECO:0000256" key="3">
    <source>
        <dbReference type="ARBA" id="ARBA00022801"/>
    </source>
</evidence>
<dbReference type="InterPro" id="IPR011112">
    <property type="entry name" value="Rho-like_N"/>
</dbReference>
<name>A0A286GCP3_9ACTN</name>
<dbReference type="InterPro" id="IPR012340">
    <property type="entry name" value="NA-bd_OB-fold"/>
</dbReference>
<evidence type="ECO:0000256" key="9">
    <source>
        <dbReference type="HAMAP-Rule" id="MF_01884"/>
    </source>
</evidence>
<protein>
    <recommendedName>
        <fullName evidence="9 10">Transcription termination factor Rho</fullName>
        <ecNumber evidence="9 10">3.6.4.-</ecNumber>
    </recommendedName>
    <alternativeName>
        <fullName evidence="9">ATP-dependent helicase Rho</fullName>
    </alternativeName>
</protein>
<feature type="region of interest" description="Disordered" evidence="12">
    <location>
        <begin position="74"/>
        <end position="353"/>
    </location>
</feature>
<dbReference type="Proteomes" id="UP000219482">
    <property type="component" value="Unassembled WGS sequence"/>
</dbReference>
<reference evidence="15" key="1">
    <citation type="submission" date="2017-09" db="EMBL/GenBank/DDBJ databases">
        <authorList>
            <person name="Varghese N."/>
            <person name="Submissions S."/>
        </authorList>
    </citation>
    <scope>NUCLEOTIDE SEQUENCE [LARGE SCALE GENOMIC DNA]</scope>
    <source>
        <strain evidence="15">DSM 44270</strain>
    </source>
</reference>
<keyword evidence="1 9" id="KW-0806">Transcription termination</keyword>
<feature type="compositionally biased region" description="Low complexity" evidence="12">
    <location>
        <begin position="80"/>
        <end position="100"/>
    </location>
</feature>
<dbReference type="SMART" id="SM00382">
    <property type="entry name" value="AAA"/>
    <property type="match status" value="1"/>
</dbReference>
<evidence type="ECO:0000256" key="6">
    <source>
        <dbReference type="ARBA" id="ARBA00022884"/>
    </source>
</evidence>
<feature type="binding site" evidence="9">
    <location>
        <begin position="476"/>
        <end position="481"/>
    </location>
    <ligand>
        <name>ATP</name>
        <dbReference type="ChEBI" id="CHEBI:30616"/>
    </ligand>
</feature>
<dbReference type="SMART" id="SM00959">
    <property type="entry name" value="Rho_N"/>
    <property type="match status" value="1"/>
</dbReference>
<evidence type="ECO:0000256" key="8">
    <source>
        <dbReference type="ARBA" id="ARBA00023163"/>
    </source>
</evidence>
<dbReference type="GO" id="GO:0004386">
    <property type="term" value="F:helicase activity"/>
    <property type="evidence" value="ECO:0007669"/>
    <property type="project" value="UniProtKB-UniRule"/>
</dbReference>
<evidence type="ECO:0000256" key="12">
    <source>
        <dbReference type="SAM" id="MobiDB-lite"/>
    </source>
</evidence>
<dbReference type="EMBL" id="OCNK01000001">
    <property type="protein sequence ID" value="SOD93282.1"/>
    <property type="molecule type" value="Genomic_DNA"/>
</dbReference>
<feature type="binding site" evidence="9">
    <location>
        <position position="519"/>
    </location>
    <ligand>
        <name>ATP</name>
        <dbReference type="ChEBI" id="CHEBI:30616"/>
    </ligand>
</feature>
<feature type="region of interest" description="Disordered" evidence="12">
    <location>
        <begin position="1"/>
        <end position="41"/>
    </location>
</feature>
<dbReference type="HAMAP" id="MF_01884">
    <property type="entry name" value="Rho"/>
    <property type="match status" value="1"/>
</dbReference>
<dbReference type="GO" id="GO:0003723">
    <property type="term" value="F:RNA binding"/>
    <property type="evidence" value="ECO:0007669"/>
    <property type="project" value="UniProtKB-UniRule"/>
</dbReference>
<dbReference type="EC" id="3.6.4.-" evidence="9 10"/>
<dbReference type="GO" id="GO:0016787">
    <property type="term" value="F:hydrolase activity"/>
    <property type="evidence" value="ECO:0007669"/>
    <property type="project" value="UniProtKB-KW"/>
</dbReference>
<dbReference type="Gene3D" id="2.40.50.140">
    <property type="entry name" value="Nucleic acid-binding proteins"/>
    <property type="match status" value="1"/>
</dbReference>
<keyword evidence="2 9" id="KW-0547">Nucleotide-binding</keyword>
<accession>A0A286GCP3</accession>
<evidence type="ECO:0000259" key="13">
    <source>
        <dbReference type="PROSITE" id="PS51856"/>
    </source>
</evidence>
<feature type="compositionally biased region" description="Basic residues" evidence="12">
    <location>
        <begin position="322"/>
        <end position="334"/>
    </location>
</feature>
<dbReference type="InterPro" id="IPR004665">
    <property type="entry name" value="Term_rho"/>
</dbReference>
<feature type="compositionally biased region" description="Polar residues" evidence="12">
    <location>
        <begin position="181"/>
        <end position="191"/>
    </location>
</feature>
<dbReference type="AlphaFoldDB" id="A0A286GCP3"/>
<evidence type="ECO:0000256" key="7">
    <source>
        <dbReference type="ARBA" id="ARBA00023015"/>
    </source>
</evidence>
<dbReference type="SMART" id="SM00357">
    <property type="entry name" value="CSP"/>
    <property type="match status" value="1"/>
</dbReference>
<evidence type="ECO:0000256" key="10">
    <source>
        <dbReference type="NCBIfam" id="TIGR00767"/>
    </source>
</evidence>
<dbReference type="InterPro" id="IPR011113">
    <property type="entry name" value="Rho_RNA-bd"/>
</dbReference>
<gene>
    <name evidence="9" type="primary">rho</name>
    <name evidence="14" type="ORF">SAMN06272739_0250</name>
</gene>
<comment type="caution">
    <text evidence="9">Lacks conserved residue(s) required for the propagation of feature annotation.</text>
</comment>
<evidence type="ECO:0000256" key="2">
    <source>
        <dbReference type="ARBA" id="ARBA00022741"/>
    </source>
</evidence>
<dbReference type="SUPFAM" id="SSF52540">
    <property type="entry name" value="P-loop containing nucleoside triphosphate hydrolases"/>
    <property type="match status" value="1"/>
</dbReference>
<keyword evidence="7 9" id="KW-0805">Transcription regulation</keyword>
<keyword evidence="15" id="KW-1185">Reference proteome</keyword>
<proteinExistence type="inferred from homology"/>
<dbReference type="PANTHER" id="PTHR46425:SF1">
    <property type="entry name" value="TRANSCRIPTION TERMINATION FACTOR RHO"/>
    <property type="match status" value="1"/>
</dbReference>
<comment type="subunit">
    <text evidence="9">Homohexamer. The homohexamer assembles into an open ring structure.</text>
</comment>
<organism evidence="14 15">
    <name type="scientific">Blastococcus haudaquaticus</name>
    <dbReference type="NCBI Taxonomy" id="1938745"/>
    <lineage>
        <taxon>Bacteria</taxon>
        <taxon>Bacillati</taxon>
        <taxon>Actinomycetota</taxon>
        <taxon>Actinomycetes</taxon>
        <taxon>Geodermatophilales</taxon>
        <taxon>Geodermatophilaceae</taxon>
        <taxon>Blastococcus</taxon>
    </lineage>
</organism>
<dbReference type="CDD" id="cd04459">
    <property type="entry name" value="Rho_CSD"/>
    <property type="match status" value="1"/>
</dbReference>
<dbReference type="PANTHER" id="PTHR46425">
    <property type="entry name" value="TRANSCRIPTION TERMINATION FACTOR RHO"/>
    <property type="match status" value="1"/>
</dbReference>